<organism evidence="2">
    <name type="scientific">Tetraodon nigroviridis</name>
    <name type="common">Spotted green pufferfish</name>
    <name type="synonym">Chelonodon nigroviridis</name>
    <dbReference type="NCBI Taxonomy" id="99883"/>
    <lineage>
        <taxon>Eukaryota</taxon>
        <taxon>Metazoa</taxon>
        <taxon>Chordata</taxon>
        <taxon>Craniata</taxon>
        <taxon>Vertebrata</taxon>
        <taxon>Euteleostomi</taxon>
        <taxon>Actinopterygii</taxon>
        <taxon>Neopterygii</taxon>
        <taxon>Teleostei</taxon>
        <taxon>Neoteleostei</taxon>
        <taxon>Acanthomorphata</taxon>
        <taxon>Eupercaria</taxon>
        <taxon>Tetraodontiformes</taxon>
        <taxon>Tetradontoidea</taxon>
        <taxon>Tetraodontidae</taxon>
        <taxon>Tetraodon</taxon>
    </lineage>
</organism>
<feature type="chain" id="PRO_5004243734" evidence="1">
    <location>
        <begin position="21"/>
        <end position="54"/>
    </location>
</feature>
<gene>
    <name evidence="2" type="ORF">GSTENG00018127001</name>
</gene>
<protein>
    <submittedName>
        <fullName evidence="2">(spotted green pufferfish) hypothetical protein</fullName>
    </submittedName>
</protein>
<accession>Q4SHJ4</accession>
<dbReference type="EMBL" id="CAAE01014581">
    <property type="protein sequence ID" value="CAF99888.1"/>
    <property type="molecule type" value="Genomic_DNA"/>
</dbReference>
<proteinExistence type="predicted"/>
<dbReference type="OrthoDB" id="5317514at2759"/>
<dbReference type="AlphaFoldDB" id="Q4SHJ4"/>
<keyword evidence="1" id="KW-0732">Signal</keyword>
<name>Q4SHJ4_TETNG</name>
<feature type="signal peptide" evidence="1">
    <location>
        <begin position="1"/>
        <end position="20"/>
    </location>
</feature>
<dbReference type="KEGG" id="tng:GSTEN00018127G001"/>
<reference evidence="2" key="1">
    <citation type="journal article" date="2004" name="Nature">
        <title>Genome duplication in the teleost fish Tetraodon nigroviridis reveals the early vertebrate proto-karyotype.</title>
        <authorList>
            <person name="Jaillon O."/>
            <person name="Aury J.-M."/>
            <person name="Brunet F."/>
            <person name="Petit J.-L."/>
            <person name="Stange-Thomann N."/>
            <person name="Mauceli E."/>
            <person name="Bouneau L."/>
            <person name="Fischer C."/>
            <person name="Ozouf-Costaz C."/>
            <person name="Bernot A."/>
            <person name="Nicaud S."/>
            <person name="Jaffe D."/>
            <person name="Fisher S."/>
            <person name="Lutfalla G."/>
            <person name="Dossat C."/>
            <person name="Segurens B."/>
            <person name="Dasilva C."/>
            <person name="Salanoubat M."/>
            <person name="Levy M."/>
            <person name="Boudet N."/>
            <person name="Castellano S."/>
            <person name="Anthouard V."/>
            <person name="Jubin C."/>
            <person name="Castelli V."/>
            <person name="Katinka M."/>
            <person name="Vacherie B."/>
            <person name="Biemont C."/>
            <person name="Skalli Z."/>
            <person name="Cattolico L."/>
            <person name="Poulain J."/>
            <person name="De Berardinis V."/>
            <person name="Cruaud C."/>
            <person name="Duprat S."/>
            <person name="Brottier P."/>
            <person name="Coutanceau J.-P."/>
            <person name="Gouzy J."/>
            <person name="Parra G."/>
            <person name="Lardier G."/>
            <person name="Chapple C."/>
            <person name="McKernan K.J."/>
            <person name="McEwan P."/>
            <person name="Bosak S."/>
            <person name="Kellis M."/>
            <person name="Volff J.-N."/>
            <person name="Guigo R."/>
            <person name="Zody M.C."/>
            <person name="Mesirov J."/>
            <person name="Lindblad-Toh K."/>
            <person name="Birren B."/>
            <person name="Nusbaum C."/>
            <person name="Kahn D."/>
            <person name="Robinson-Rechavi M."/>
            <person name="Laudet V."/>
            <person name="Schachter V."/>
            <person name="Quetier F."/>
            <person name="Saurin W."/>
            <person name="Scarpelli C."/>
            <person name="Wincker P."/>
            <person name="Lander E.S."/>
            <person name="Weissenbach J."/>
            <person name="Roest Crollius H."/>
        </authorList>
    </citation>
    <scope>NUCLEOTIDE SEQUENCE [LARGE SCALE GENOMIC DNA]</scope>
</reference>
<evidence type="ECO:0000256" key="1">
    <source>
        <dbReference type="SAM" id="SignalP"/>
    </source>
</evidence>
<evidence type="ECO:0000313" key="2">
    <source>
        <dbReference type="EMBL" id="CAF99888.1"/>
    </source>
</evidence>
<comment type="caution">
    <text evidence="2">The sequence shown here is derived from an EMBL/GenBank/DDBJ whole genome shotgun (WGS) entry which is preliminary data.</text>
</comment>
<reference evidence="2" key="2">
    <citation type="submission" date="2004-02" db="EMBL/GenBank/DDBJ databases">
        <authorList>
            <consortium name="Genoscope"/>
            <consortium name="Whitehead Institute Centre for Genome Research"/>
        </authorList>
    </citation>
    <scope>NUCLEOTIDE SEQUENCE</scope>
</reference>
<sequence>MEYYCLLLLWICCQLGFNNCFNIDTKTHKIIKGPKQAQFGYTVQQHVAAGGEKW</sequence>